<dbReference type="STRING" id="1036181.SAMN05421756_1185"/>
<gene>
    <name evidence="7" type="ORF">SAMN05421756_1185</name>
</gene>
<accession>A0A1H9NP21</accession>
<dbReference type="InterPro" id="IPR036465">
    <property type="entry name" value="vWFA_dom_sf"/>
</dbReference>
<evidence type="ECO:0000256" key="4">
    <source>
        <dbReference type="ARBA" id="ARBA00030759"/>
    </source>
</evidence>
<feature type="compositionally biased region" description="Low complexity" evidence="5">
    <location>
        <begin position="396"/>
        <end position="411"/>
    </location>
</feature>
<feature type="domain" description="VWFA" evidence="6">
    <location>
        <begin position="549"/>
        <end position="685"/>
    </location>
</feature>
<feature type="region of interest" description="Disordered" evidence="5">
    <location>
        <begin position="86"/>
        <end position="110"/>
    </location>
</feature>
<dbReference type="Pfam" id="PF13519">
    <property type="entry name" value="VWA_2"/>
    <property type="match status" value="1"/>
</dbReference>
<dbReference type="InterPro" id="IPR003593">
    <property type="entry name" value="AAA+_ATPase"/>
</dbReference>
<feature type="region of interest" description="Disordered" evidence="5">
    <location>
        <begin position="476"/>
        <end position="504"/>
    </location>
</feature>
<dbReference type="InterPro" id="IPR002035">
    <property type="entry name" value="VWF_A"/>
</dbReference>
<name>A0A1H9NP21_9ACTN</name>
<keyword evidence="2" id="KW-0547">Nucleotide-binding</keyword>
<feature type="compositionally biased region" description="Low complexity" evidence="5">
    <location>
        <begin position="486"/>
        <end position="497"/>
    </location>
</feature>
<dbReference type="InterPro" id="IPR027417">
    <property type="entry name" value="P-loop_NTPase"/>
</dbReference>
<dbReference type="InterPro" id="IPR052989">
    <property type="entry name" value="Mg-chelatase_DI-like"/>
</dbReference>
<dbReference type="Pfam" id="PF01078">
    <property type="entry name" value="Mg_chelatase"/>
    <property type="match status" value="1"/>
</dbReference>
<dbReference type="InterPro" id="IPR041628">
    <property type="entry name" value="ChlI/MoxR_AAA_lid"/>
</dbReference>
<dbReference type="PROSITE" id="PS50234">
    <property type="entry name" value="VWFA"/>
    <property type="match status" value="1"/>
</dbReference>
<feature type="compositionally biased region" description="Basic and acidic residues" evidence="5">
    <location>
        <begin position="91"/>
        <end position="101"/>
    </location>
</feature>
<dbReference type="Pfam" id="PF17863">
    <property type="entry name" value="AAA_lid_2"/>
    <property type="match status" value="1"/>
</dbReference>
<dbReference type="PANTHER" id="PTHR35023:SF1">
    <property type="entry name" value="MG-PROTOPORPHYRIN IX CHELATASE"/>
    <property type="match status" value="1"/>
</dbReference>
<comment type="similarity">
    <text evidence="1">Belongs to the Mg-chelatase subunits D/I family.</text>
</comment>
<organism evidence="7 8">
    <name type="scientific">Microlunatus flavus</name>
    <dbReference type="NCBI Taxonomy" id="1036181"/>
    <lineage>
        <taxon>Bacteria</taxon>
        <taxon>Bacillati</taxon>
        <taxon>Actinomycetota</taxon>
        <taxon>Actinomycetes</taxon>
        <taxon>Propionibacteriales</taxon>
        <taxon>Propionibacteriaceae</taxon>
        <taxon>Microlunatus</taxon>
    </lineage>
</organism>
<dbReference type="RefSeq" id="WP_091187114.1">
    <property type="nucleotide sequence ID" value="NZ_FOFA01000018.1"/>
</dbReference>
<evidence type="ECO:0000313" key="7">
    <source>
        <dbReference type="EMBL" id="SER37720.1"/>
    </source>
</evidence>
<dbReference type="Proteomes" id="UP000198504">
    <property type="component" value="Unassembled WGS sequence"/>
</dbReference>
<keyword evidence="8" id="KW-1185">Reference proteome</keyword>
<dbReference type="SMART" id="SM00327">
    <property type="entry name" value="VWA"/>
    <property type="match status" value="1"/>
</dbReference>
<evidence type="ECO:0000256" key="5">
    <source>
        <dbReference type="SAM" id="MobiDB-lite"/>
    </source>
</evidence>
<dbReference type="Gene3D" id="3.40.50.410">
    <property type="entry name" value="von Willebrand factor, type A domain"/>
    <property type="match status" value="1"/>
</dbReference>
<sequence>MPGSPPTPARTARPAPTFPFSAVVGSEDLALALVLTTVSPEVGGVLVRGEKGTAKTTTVRALAAVLPEVAVVEGCRFGCDPAAPDPTCPDGPHDNPVDEGGRPPTPPADVHSLALPNVATTRPARLVELPVGATEDRVIGSLDLRQALGSGEVVYSPGLLAAAHRGLLYVDEVNLLHDHLVDLLLDAAATGRSTVEREGVSIAHASRLVLVGTMNPEEGELRPQLLDRFGLTVEVAAPTEPSLRAEVVRRRMAYDLDPEAFAAAWSDAEARLRHRLADAQARVARVELGDAELLLIAEVCAAFEVDGLRADLVTARAAVAHAAWHGRDRVTKADIRAAARLALPHRRRRNPFDAPGLDEELLDRLLGEDDPPPPEEPPPGTRPDEDETGPSDTTDGADGPAPGDAGAAQDPGVDRQREPATAEADPDGPPRDANDDQPDQPDQRQDQQPGPTAAAVSIAAPGQAYRTRLFTARGVGTGTAGRRSRAVTTTGRTVGSTLPDGEHRPLHLSATVRAAAPHQASRGRTDGSRLRLVGTDLRHAVTEGRESNLVLLAVDASGSMAARKRMEAVKTAVLSLLLDAYQRRDKVGLVTFRGNEAVLALPPTSSVEVAARRLTDLPSGGRTPLAEGLLRAAETLRLEHLRDPRRRPLLVVVTDGRATSGPDAVARSRQAAELLRATGVSALVVDCETGRMSLGLARDLAVRLGADHVRLGEVAAGSLVDAVRAERAALDPALRPTQGRAALRPAQDAA</sequence>
<dbReference type="OrthoDB" id="9775079at2"/>
<evidence type="ECO:0000256" key="2">
    <source>
        <dbReference type="ARBA" id="ARBA00022741"/>
    </source>
</evidence>
<dbReference type="AlphaFoldDB" id="A0A1H9NP21"/>
<dbReference type="Gene3D" id="1.10.8.80">
    <property type="entry name" value="Magnesium chelatase subunit I, C-Terminal domain"/>
    <property type="match status" value="1"/>
</dbReference>
<evidence type="ECO:0000256" key="3">
    <source>
        <dbReference type="ARBA" id="ARBA00022840"/>
    </source>
</evidence>
<evidence type="ECO:0000313" key="8">
    <source>
        <dbReference type="Proteomes" id="UP000198504"/>
    </source>
</evidence>
<feature type="region of interest" description="Disordered" evidence="5">
    <location>
        <begin position="364"/>
        <end position="460"/>
    </location>
</feature>
<dbReference type="CDD" id="cd01451">
    <property type="entry name" value="vWA_Magnesium_chelatase"/>
    <property type="match status" value="1"/>
</dbReference>
<dbReference type="PANTHER" id="PTHR35023">
    <property type="entry name" value="CHELATASE-RELATED"/>
    <property type="match status" value="1"/>
</dbReference>
<dbReference type="Gene3D" id="3.40.50.300">
    <property type="entry name" value="P-loop containing nucleotide triphosphate hydrolases"/>
    <property type="match status" value="1"/>
</dbReference>
<dbReference type="EMBL" id="FOFA01000018">
    <property type="protein sequence ID" value="SER37720.1"/>
    <property type="molecule type" value="Genomic_DNA"/>
</dbReference>
<dbReference type="InterPro" id="IPR000523">
    <property type="entry name" value="Mg_chelatse_chII-like_cat_dom"/>
</dbReference>
<dbReference type="SMART" id="SM00382">
    <property type="entry name" value="AAA"/>
    <property type="match status" value="1"/>
</dbReference>
<reference evidence="8" key="1">
    <citation type="submission" date="2016-10" db="EMBL/GenBank/DDBJ databases">
        <authorList>
            <person name="Varghese N."/>
            <person name="Submissions S."/>
        </authorList>
    </citation>
    <scope>NUCLEOTIDE SEQUENCE [LARGE SCALE GENOMIC DNA]</scope>
    <source>
        <strain evidence="8">CGMCC 4.6856</strain>
    </source>
</reference>
<protein>
    <recommendedName>
        <fullName evidence="4">Mg-protoporphyrin IX chelatase</fullName>
    </recommendedName>
</protein>
<dbReference type="GO" id="GO:0005524">
    <property type="term" value="F:ATP binding"/>
    <property type="evidence" value="ECO:0007669"/>
    <property type="project" value="UniProtKB-KW"/>
</dbReference>
<evidence type="ECO:0000256" key="1">
    <source>
        <dbReference type="ARBA" id="ARBA00005799"/>
    </source>
</evidence>
<dbReference type="SUPFAM" id="SSF53300">
    <property type="entry name" value="vWA-like"/>
    <property type="match status" value="1"/>
</dbReference>
<keyword evidence="3" id="KW-0067">ATP-binding</keyword>
<dbReference type="SUPFAM" id="SSF52540">
    <property type="entry name" value="P-loop containing nucleoside triphosphate hydrolases"/>
    <property type="match status" value="1"/>
</dbReference>
<dbReference type="InterPro" id="IPR041702">
    <property type="entry name" value="BchD/ChlD_VWA"/>
</dbReference>
<evidence type="ECO:0000259" key="6">
    <source>
        <dbReference type="PROSITE" id="PS50234"/>
    </source>
</evidence>
<proteinExistence type="inferred from homology"/>